<accession>A0A2N5M0B2</accession>
<evidence type="ECO:0000256" key="7">
    <source>
        <dbReference type="ARBA" id="ARBA00023027"/>
    </source>
</evidence>
<evidence type="ECO:0000313" key="13">
    <source>
        <dbReference type="EMBL" id="PLT27799.1"/>
    </source>
</evidence>
<dbReference type="PANTHER" id="PTHR43725:SF53">
    <property type="entry name" value="UDP-ARABINOSE 4-EPIMERASE 1"/>
    <property type="match status" value="1"/>
</dbReference>
<comment type="caution">
    <text evidence="13">The sequence shown here is derived from an EMBL/GenBank/DDBJ whole genome shotgun (WGS) entry which is preliminary data.</text>
</comment>
<evidence type="ECO:0000256" key="5">
    <source>
        <dbReference type="ARBA" id="ARBA00013189"/>
    </source>
</evidence>
<keyword evidence="7 11" id="KW-0520">NAD</keyword>
<dbReference type="GO" id="GO:0003978">
    <property type="term" value="F:UDP-glucose 4-epimerase activity"/>
    <property type="evidence" value="ECO:0007669"/>
    <property type="project" value="UniProtKB-UniRule"/>
</dbReference>
<protein>
    <recommendedName>
        <fullName evidence="6 11">UDP-glucose 4-epimerase</fullName>
        <ecNumber evidence="5 11">5.1.3.2</ecNumber>
    </recommendedName>
</protein>
<keyword evidence="8" id="KW-0299">Galactose metabolism</keyword>
<dbReference type="Pfam" id="PF01370">
    <property type="entry name" value="Epimerase"/>
    <property type="match status" value="1"/>
</dbReference>
<evidence type="ECO:0000256" key="10">
    <source>
        <dbReference type="ARBA" id="ARBA00023277"/>
    </source>
</evidence>
<sequence length="325" mass="36374">MILVTGGAGYIGSHAARYLLDKGFKVLVLDNLSTGHLKSIDKRATFIFGDIGDNKLLDYIFTHFKISGVMHFAANCLVGESVVKPIKYYQNNVGKTLNLLGSMLDHKVTKFIFSSSCATYGIPKWTPISEDFDTNPINPYGQSKLMVEKILRDLSNVNRLDFISLRYFNAAGADFSGEIGEDHNPESHLIPNVLLQMLGKNSDIEVYGNDYETPDGTCIRDYIHVTDLAAAHILALEFLLQHDNISEIYNLGTEKGYSVMEIIHKCKKVTGKQPAIKFLPRRAGDPPELIASSVKIKKDLGWKANLGIEEIIQTAWNWYHKGYQQ</sequence>
<reference evidence="13 14" key="1">
    <citation type="submission" date="2017-11" db="EMBL/GenBank/DDBJ databases">
        <title>Comparitive Functional Genomics of Dry Heat Resistant strains isolated from the Viking Spacecraft.</title>
        <authorList>
            <person name="Seuylemezian A."/>
            <person name="Cooper K."/>
            <person name="Vaishampayan P."/>
        </authorList>
    </citation>
    <scope>NUCLEOTIDE SEQUENCE [LARGE SCALE GENOMIC DNA]</scope>
    <source>
        <strain evidence="13 14">V1-29</strain>
    </source>
</reference>
<dbReference type="OrthoDB" id="9801785at2"/>
<comment type="similarity">
    <text evidence="4 11">Belongs to the NAD(P)-dependent epimerase/dehydratase family.</text>
</comment>
<comment type="subunit">
    <text evidence="11">Homodimer.</text>
</comment>
<evidence type="ECO:0000256" key="9">
    <source>
        <dbReference type="ARBA" id="ARBA00023235"/>
    </source>
</evidence>
<comment type="cofactor">
    <cofactor evidence="2 11">
        <name>NAD(+)</name>
        <dbReference type="ChEBI" id="CHEBI:57540"/>
    </cofactor>
</comment>
<dbReference type="Gene3D" id="3.90.25.10">
    <property type="entry name" value="UDP-galactose 4-epimerase, domain 1"/>
    <property type="match status" value="1"/>
</dbReference>
<dbReference type="InterPro" id="IPR036291">
    <property type="entry name" value="NAD(P)-bd_dom_sf"/>
</dbReference>
<dbReference type="Gene3D" id="3.40.50.720">
    <property type="entry name" value="NAD(P)-binding Rossmann-like Domain"/>
    <property type="match status" value="1"/>
</dbReference>
<comment type="pathway">
    <text evidence="3 11">Carbohydrate metabolism; galactose metabolism.</text>
</comment>
<comment type="catalytic activity">
    <reaction evidence="1 11">
        <text>UDP-alpha-D-glucose = UDP-alpha-D-galactose</text>
        <dbReference type="Rhea" id="RHEA:22168"/>
        <dbReference type="ChEBI" id="CHEBI:58885"/>
        <dbReference type="ChEBI" id="CHEBI:66914"/>
        <dbReference type="EC" id="5.1.3.2"/>
    </reaction>
</comment>
<evidence type="ECO:0000256" key="1">
    <source>
        <dbReference type="ARBA" id="ARBA00000083"/>
    </source>
</evidence>
<dbReference type="SUPFAM" id="SSF51735">
    <property type="entry name" value="NAD(P)-binding Rossmann-fold domains"/>
    <property type="match status" value="1"/>
</dbReference>
<evidence type="ECO:0000259" key="12">
    <source>
        <dbReference type="Pfam" id="PF01370"/>
    </source>
</evidence>
<evidence type="ECO:0000256" key="8">
    <source>
        <dbReference type="ARBA" id="ARBA00023144"/>
    </source>
</evidence>
<dbReference type="EMBL" id="PGUY01000078">
    <property type="protein sequence ID" value="PLT27799.1"/>
    <property type="molecule type" value="Genomic_DNA"/>
</dbReference>
<gene>
    <name evidence="13" type="primary">galE</name>
    <name evidence="13" type="ORF">CUU66_22060</name>
</gene>
<organism evidence="13 14">
    <name type="scientific">Peribacillus deserti</name>
    <dbReference type="NCBI Taxonomy" id="673318"/>
    <lineage>
        <taxon>Bacteria</taxon>
        <taxon>Bacillati</taxon>
        <taxon>Bacillota</taxon>
        <taxon>Bacilli</taxon>
        <taxon>Bacillales</taxon>
        <taxon>Bacillaceae</taxon>
        <taxon>Peribacillus</taxon>
    </lineage>
</organism>
<dbReference type="InterPro" id="IPR005886">
    <property type="entry name" value="UDP_G4E"/>
</dbReference>
<dbReference type="UniPathway" id="UPA00214"/>
<keyword evidence="14" id="KW-1185">Reference proteome</keyword>
<dbReference type="CDD" id="cd05247">
    <property type="entry name" value="UDP_G4E_1_SDR_e"/>
    <property type="match status" value="1"/>
</dbReference>
<dbReference type="EC" id="5.1.3.2" evidence="5 11"/>
<dbReference type="AlphaFoldDB" id="A0A2N5M0B2"/>
<dbReference type="GO" id="GO:0033499">
    <property type="term" value="P:galactose catabolic process via UDP-galactose, Leloir pathway"/>
    <property type="evidence" value="ECO:0007669"/>
    <property type="project" value="TreeGrafter"/>
</dbReference>
<evidence type="ECO:0000256" key="4">
    <source>
        <dbReference type="ARBA" id="ARBA00007637"/>
    </source>
</evidence>
<feature type="domain" description="NAD-dependent epimerase/dehydratase" evidence="12">
    <location>
        <begin position="2"/>
        <end position="252"/>
    </location>
</feature>
<dbReference type="Proteomes" id="UP000234748">
    <property type="component" value="Unassembled WGS sequence"/>
</dbReference>
<keyword evidence="9 11" id="KW-0413">Isomerase</keyword>
<dbReference type="PANTHER" id="PTHR43725">
    <property type="entry name" value="UDP-GLUCOSE 4-EPIMERASE"/>
    <property type="match status" value="1"/>
</dbReference>
<evidence type="ECO:0000313" key="14">
    <source>
        <dbReference type="Proteomes" id="UP000234748"/>
    </source>
</evidence>
<proteinExistence type="inferred from homology"/>
<dbReference type="RefSeq" id="WP_101645547.1">
    <property type="nucleotide sequence ID" value="NZ_PGUY01000078.1"/>
</dbReference>
<dbReference type="InterPro" id="IPR001509">
    <property type="entry name" value="Epimerase_deHydtase"/>
</dbReference>
<name>A0A2N5M0B2_9BACI</name>
<evidence type="ECO:0000256" key="2">
    <source>
        <dbReference type="ARBA" id="ARBA00001911"/>
    </source>
</evidence>
<evidence type="ECO:0000256" key="11">
    <source>
        <dbReference type="RuleBase" id="RU366046"/>
    </source>
</evidence>
<evidence type="ECO:0000256" key="6">
    <source>
        <dbReference type="ARBA" id="ARBA00018569"/>
    </source>
</evidence>
<evidence type="ECO:0000256" key="3">
    <source>
        <dbReference type="ARBA" id="ARBA00004947"/>
    </source>
</evidence>
<keyword evidence="10 11" id="KW-0119">Carbohydrate metabolism</keyword>
<dbReference type="NCBIfam" id="TIGR01179">
    <property type="entry name" value="galE"/>
    <property type="match status" value="1"/>
</dbReference>